<feature type="compositionally biased region" description="Polar residues" evidence="2">
    <location>
        <begin position="620"/>
        <end position="632"/>
    </location>
</feature>
<dbReference type="SUPFAM" id="SSF56112">
    <property type="entry name" value="Protein kinase-like (PK-like)"/>
    <property type="match status" value="1"/>
</dbReference>
<feature type="compositionally biased region" description="Low complexity" evidence="2">
    <location>
        <begin position="649"/>
        <end position="664"/>
    </location>
</feature>
<protein>
    <submittedName>
        <fullName evidence="4">Protein-associating with the carboxyl-terminal domain of ezrin</fullName>
    </submittedName>
</protein>
<dbReference type="Gene3D" id="3.30.200.20">
    <property type="entry name" value="Phosphorylase Kinase, domain 1"/>
    <property type="match status" value="1"/>
</dbReference>
<dbReference type="AlphaFoldDB" id="A0A9Q1C6D1"/>
<feature type="region of interest" description="Disordered" evidence="2">
    <location>
        <begin position="466"/>
        <end position="537"/>
    </location>
</feature>
<feature type="region of interest" description="Disordered" evidence="2">
    <location>
        <begin position="549"/>
        <end position="679"/>
    </location>
</feature>
<name>A0A9Q1C6D1_HOLLE</name>
<reference evidence="4" key="1">
    <citation type="submission" date="2021-10" db="EMBL/GenBank/DDBJ databases">
        <title>Tropical sea cucumber genome reveals ecological adaptation and Cuvierian tubules defense mechanism.</title>
        <authorList>
            <person name="Chen T."/>
        </authorList>
    </citation>
    <scope>NUCLEOTIDE SEQUENCE</scope>
    <source>
        <strain evidence="4">Nanhai2018</strain>
        <tissue evidence="4">Muscle</tissue>
    </source>
</reference>
<keyword evidence="5" id="KW-1185">Reference proteome</keyword>
<gene>
    <name evidence="4" type="ORF">HOLleu_16459</name>
</gene>
<evidence type="ECO:0000313" key="5">
    <source>
        <dbReference type="Proteomes" id="UP001152320"/>
    </source>
</evidence>
<dbReference type="InterPro" id="IPR016024">
    <property type="entry name" value="ARM-type_fold"/>
</dbReference>
<feature type="compositionally biased region" description="Basic and acidic residues" evidence="2">
    <location>
        <begin position="518"/>
        <end position="528"/>
    </location>
</feature>
<feature type="compositionally biased region" description="Basic and acidic residues" evidence="2">
    <location>
        <begin position="633"/>
        <end position="648"/>
    </location>
</feature>
<dbReference type="OrthoDB" id="9942861at2759"/>
<dbReference type="InterPro" id="IPR001245">
    <property type="entry name" value="Ser-Thr/Tyr_kinase_cat_dom"/>
</dbReference>
<accession>A0A9Q1C6D1</accession>
<feature type="region of interest" description="Disordered" evidence="2">
    <location>
        <begin position="705"/>
        <end position="758"/>
    </location>
</feature>
<dbReference type="InterPro" id="IPR011009">
    <property type="entry name" value="Kinase-like_dom_sf"/>
</dbReference>
<comment type="caution">
    <text evidence="4">The sequence shown here is derived from an EMBL/GenBank/DDBJ whole genome shotgun (WGS) entry which is preliminary data.</text>
</comment>
<organism evidence="4 5">
    <name type="scientific">Holothuria leucospilota</name>
    <name type="common">Black long sea cucumber</name>
    <name type="synonym">Mertensiothuria leucospilota</name>
    <dbReference type="NCBI Taxonomy" id="206669"/>
    <lineage>
        <taxon>Eukaryota</taxon>
        <taxon>Metazoa</taxon>
        <taxon>Echinodermata</taxon>
        <taxon>Eleutherozoa</taxon>
        <taxon>Echinozoa</taxon>
        <taxon>Holothuroidea</taxon>
        <taxon>Aspidochirotacea</taxon>
        <taxon>Aspidochirotida</taxon>
        <taxon>Holothuriidae</taxon>
        <taxon>Holothuria</taxon>
    </lineage>
</organism>
<evidence type="ECO:0000259" key="3">
    <source>
        <dbReference type="PROSITE" id="PS50011"/>
    </source>
</evidence>
<dbReference type="Gene3D" id="1.25.10.10">
    <property type="entry name" value="Leucine-rich Repeat Variant"/>
    <property type="match status" value="1"/>
</dbReference>
<feature type="compositionally biased region" description="Gly residues" evidence="2">
    <location>
        <begin position="573"/>
        <end position="584"/>
    </location>
</feature>
<dbReference type="Proteomes" id="UP001152320">
    <property type="component" value="Chromosome 7"/>
</dbReference>
<dbReference type="SUPFAM" id="SSF48371">
    <property type="entry name" value="ARM repeat"/>
    <property type="match status" value="1"/>
</dbReference>
<dbReference type="InterPro" id="IPR011989">
    <property type="entry name" value="ARM-like"/>
</dbReference>
<dbReference type="InterPro" id="IPR051177">
    <property type="entry name" value="CIK-Related_Protein"/>
</dbReference>
<evidence type="ECO:0000256" key="1">
    <source>
        <dbReference type="ARBA" id="ARBA00038349"/>
    </source>
</evidence>
<feature type="compositionally biased region" description="Basic and acidic residues" evidence="2">
    <location>
        <begin position="483"/>
        <end position="511"/>
    </location>
</feature>
<sequence>MGAESSFLKSCELGEPLDVSAQDWSIHPARRSDGSKVTVFVNKNKAKEDEEHIKNATRQLKILRHPTILKFFDCCKSLEGTFLITEQVHPLELALETLSPEEICSGLYNIVEALAFLHDKGGVSHNNVCIAAIYVSSQDGGWRLGGMEHLCKFEDATLSFLKQCRDQRCKKSIPPEEDEEDNKTTLAPDVGHARDAYSFGVLVQELLEHIGNLGEMTDAFNDKIEREFLNFDPKLRPRLSTLLNDSFFKNDFLEITRFLHNITIKTEFEKNAFFENLAARLYNLPQHLVATKITPLLLTSFALAEPMAVSMLLPHVLTPVKDSDRRTCEFDPHIINPILAEDLFKEHIIPILLQMFPSREIHVRHALLQFFSNYVHLFEHSVLQKEILPLLLVGLKDANNEMVAWNLRGLADLVPFLGADVVVGGERVKYFVEGRPKFSVARGDDKSTGLRTGRQMTAVSGVITIPKLMPSTPPQPLPVFKTESSDEAIKKDEAELRKMEKEKRRQEMRLKNEKRRKEREEKQRKVEQSKPSLLQLSKMYEERLAISGEEGAEKKDGSQSHHTEGAADEDRTGGGAVGGAGELGWDGWEEEEESEVFEAIEENKRTDLSMPKHLAAVDTWSASWDNQTSDWTVSKERREVSSKEKNSDSIKNSKASSSSSALKTSRSEPKLPSKDGFGGLFEIPEIKLNTSVSSELDYFADMEPNFKSSKSLGGNTVSTGNRTEKTPGGSPCKSDVTFTLSSTGNASSQNGISQQTRNNFEYTTEKLNESVWGDEEDFNLDLEDV</sequence>
<dbReference type="Pfam" id="PF07714">
    <property type="entry name" value="PK_Tyr_Ser-Thr"/>
    <property type="match status" value="1"/>
</dbReference>
<dbReference type="PROSITE" id="PS50011">
    <property type="entry name" value="PROTEIN_KINASE_DOM"/>
    <property type="match status" value="1"/>
</dbReference>
<dbReference type="EMBL" id="JAIZAY010000007">
    <property type="protein sequence ID" value="KAJ8038899.1"/>
    <property type="molecule type" value="Genomic_DNA"/>
</dbReference>
<feature type="compositionally biased region" description="Acidic residues" evidence="2">
    <location>
        <begin position="587"/>
        <end position="600"/>
    </location>
</feature>
<evidence type="ECO:0000256" key="2">
    <source>
        <dbReference type="SAM" id="MobiDB-lite"/>
    </source>
</evidence>
<dbReference type="Gene3D" id="1.10.510.10">
    <property type="entry name" value="Transferase(Phosphotransferase) domain 1"/>
    <property type="match status" value="1"/>
</dbReference>
<proteinExistence type="inferred from homology"/>
<dbReference type="InterPro" id="IPR000719">
    <property type="entry name" value="Prot_kinase_dom"/>
</dbReference>
<feature type="compositionally biased region" description="Basic and acidic residues" evidence="2">
    <location>
        <begin position="551"/>
        <end position="572"/>
    </location>
</feature>
<feature type="domain" description="Protein kinase" evidence="3">
    <location>
        <begin position="1"/>
        <end position="248"/>
    </location>
</feature>
<dbReference type="PANTHER" id="PTHR12984:SF15">
    <property type="entry name" value="PROTEIN-ASSOCIATING WITH THE CARBOXYL-TERMINAL DOMAIN OF EZRIN"/>
    <property type="match status" value="1"/>
</dbReference>
<dbReference type="GO" id="GO:0005524">
    <property type="term" value="F:ATP binding"/>
    <property type="evidence" value="ECO:0007669"/>
    <property type="project" value="InterPro"/>
</dbReference>
<feature type="compositionally biased region" description="Polar residues" evidence="2">
    <location>
        <begin position="736"/>
        <end position="758"/>
    </location>
</feature>
<dbReference type="SMART" id="SM00220">
    <property type="entry name" value="S_TKc"/>
    <property type="match status" value="1"/>
</dbReference>
<feature type="compositionally biased region" description="Polar residues" evidence="2">
    <location>
        <begin position="706"/>
        <end position="721"/>
    </location>
</feature>
<comment type="similarity">
    <text evidence="1">Belongs to the protein kinase superfamily.</text>
</comment>
<dbReference type="GO" id="GO:0004672">
    <property type="term" value="F:protein kinase activity"/>
    <property type="evidence" value="ECO:0007669"/>
    <property type="project" value="InterPro"/>
</dbReference>
<evidence type="ECO:0000313" key="4">
    <source>
        <dbReference type="EMBL" id="KAJ8038899.1"/>
    </source>
</evidence>
<dbReference type="PANTHER" id="PTHR12984">
    <property type="entry name" value="SCY1-RELATED S/T PROTEIN KINASE-LIKE"/>
    <property type="match status" value="1"/>
</dbReference>